<evidence type="ECO:0000256" key="1">
    <source>
        <dbReference type="SAM" id="Phobius"/>
    </source>
</evidence>
<dbReference type="EMBL" id="VFOZ01000002">
    <property type="protein sequence ID" value="TQL90725.1"/>
    <property type="molecule type" value="Genomic_DNA"/>
</dbReference>
<keyword evidence="1" id="KW-0812">Transmembrane</keyword>
<keyword evidence="1" id="KW-1133">Transmembrane helix</keyword>
<dbReference type="InterPro" id="IPR001434">
    <property type="entry name" value="OmcB-like_DUF11"/>
</dbReference>
<keyword evidence="1" id="KW-0472">Membrane</keyword>
<dbReference type="OrthoDB" id="3706681at2"/>
<feature type="chain" id="PRO_5021978963" evidence="2">
    <location>
        <begin position="28"/>
        <end position="205"/>
    </location>
</feature>
<gene>
    <name evidence="4" type="ORF">FB559_8038</name>
</gene>
<dbReference type="AlphaFoldDB" id="A0A543C0W9"/>
<protein>
    <submittedName>
        <fullName evidence="4">Putative repeat protein (TIGR01451 family)</fullName>
    </submittedName>
</protein>
<keyword evidence="5" id="KW-1185">Reference proteome</keyword>
<keyword evidence="2" id="KW-0732">Signal</keyword>
<feature type="domain" description="DUF11" evidence="3">
    <location>
        <begin position="47"/>
        <end position="131"/>
    </location>
</feature>
<evidence type="ECO:0000313" key="4">
    <source>
        <dbReference type="EMBL" id="TQL90725.1"/>
    </source>
</evidence>
<feature type="signal peptide" evidence="2">
    <location>
        <begin position="1"/>
        <end position="27"/>
    </location>
</feature>
<evidence type="ECO:0000259" key="3">
    <source>
        <dbReference type="Pfam" id="PF01345"/>
    </source>
</evidence>
<dbReference type="Proteomes" id="UP000316096">
    <property type="component" value="Unassembled WGS sequence"/>
</dbReference>
<evidence type="ECO:0000256" key="2">
    <source>
        <dbReference type="SAM" id="SignalP"/>
    </source>
</evidence>
<sequence length="205" mass="21669">MLFRRIRPRIFPVVLAVAFTAAGSATAGAVAKPKQTYALRIGIDDGRKSVRAGDRLTYVTKVSNTGAVRTPDLLLTQTLVPGLELISSTPKGARSGDRITWTRALPTGETDQFSVTVEVGRLTGRPQRLAAVACASAKADRRPIVCASHLDLLRTTATESSGSRVAGVVPDWVVWCAVAGAGALLAASVMLFRRRRKARSTAASG</sequence>
<organism evidence="4 5">
    <name type="scientific">Actinoallomurus bryophytorum</name>
    <dbReference type="NCBI Taxonomy" id="1490222"/>
    <lineage>
        <taxon>Bacteria</taxon>
        <taxon>Bacillati</taxon>
        <taxon>Actinomycetota</taxon>
        <taxon>Actinomycetes</taxon>
        <taxon>Streptosporangiales</taxon>
        <taxon>Thermomonosporaceae</taxon>
        <taxon>Actinoallomurus</taxon>
    </lineage>
</organism>
<feature type="transmembrane region" description="Helical" evidence="1">
    <location>
        <begin position="172"/>
        <end position="192"/>
    </location>
</feature>
<accession>A0A543C0W9</accession>
<evidence type="ECO:0000313" key="5">
    <source>
        <dbReference type="Proteomes" id="UP000316096"/>
    </source>
</evidence>
<comment type="caution">
    <text evidence="4">The sequence shown here is derived from an EMBL/GenBank/DDBJ whole genome shotgun (WGS) entry which is preliminary data.</text>
</comment>
<dbReference type="Pfam" id="PF01345">
    <property type="entry name" value="DUF11"/>
    <property type="match status" value="1"/>
</dbReference>
<reference evidence="4 5" key="1">
    <citation type="submission" date="2019-06" db="EMBL/GenBank/DDBJ databases">
        <title>Sequencing the genomes of 1000 actinobacteria strains.</title>
        <authorList>
            <person name="Klenk H.-P."/>
        </authorList>
    </citation>
    <scope>NUCLEOTIDE SEQUENCE [LARGE SCALE GENOMIC DNA]</scope>
    <source>
        <strain evidence="4 5">DSM 102200</strain>
    </source>
</reference>
<proteinExistence type="predicted"/>
<name>A0A543C0W9_9ACTN</name>